<protein>
    <submittedName>
        <fullName evidence="2">Uncharacterized protein</fullName>
    </submittedName>
</protein>
<evidence type="ECO:0000256" key="1">
    <source>
        <dbReference type="SAM" id="Phobius"/>
    </source>
</evidence>
<keyword evidence="1" id="KW-0812">Transmembrane</keyword>
<gene>
    <name evidence="2" type="ORF">COY14_04865</name>
</gene>
<dbReference type="EMBL" id="PFOD01000084">
    <property type="protein sequence ID" value="PIZ64322.1"/>
    <property type="molecule type" value="Genomic_DNA"/>
</dbReference>
<keyword evidence="1" id="KW-0472">Membrane</keyword>
<feature type="transmembrane region" description="Helical" evidence="1">
    <location>
        <begin position="16"/>
        <end position="35"/>
    </location>
</feature>
<evidence type="ECO:0000313" key="3">
    <source>
        <dbReference type="Proteomes" id="UP000230027"/>
    </source>
</evidence>
<keyword evidence="1" id="KW-1133">Transmembrane helix</keyword>
<sequence>MKNIELNQLTTNQRRVLQVGVAIVLVVFLAGFFLLRKSPTPEPERKNETVYIQDSTLYVFDDTISIAEYPSRVAVHYPYLLVILPKQQVTHVYNLEEKKKERDFSETILDYAGGKVLRNGGKTTLLDTLDLGVLCDKGFIQSSTEVLCLTRVTTNNVENKVISISIPDKKQKEVYVSGDIITDFSVINGQVYIGEINLHNKQNYLLIDGEKTEVPSVVSFIYEMGGEPHFATLKGALSEQEVYYQINNDRINLVSNDLIMVLK</sequence>
<comment type="caution">
    <text evidence="2">The sequence shown here is derived from an EMBL/GenBank/DDBJ whole genome shotgun (WGS) entry which is preliminary data.</text>
</comment>
<name>A0A2M7U2L5_9BACT</name>
<dbReference type="AlphaFoldDB" id="A0A2M7U2L5"/>
<dbReference type="Proteomes" id="UP000230027">
    <property type="component" value="Unassembled WGS sequence"/>
</dbReference>
<accession>A0A2M7U2L5</accession>
<organism evidence="2 3">
    <name type="scientific">Candidatus Roizmanbacteria bacterium CG_4_10_14_0_2_um_filter_36_9</name>
    <dbReference type="NCBI Taxonomy" id="1974823"/>
    <lineage>
        <taxon>Bacteria</taxon>
        <taxon>Candidatus Roizmaniibacteriota</taxon>
    </lineage>
</organism>
<evidence type="ECO:0000313" key="2">
    <source>
        <dbReference type="EMBL" id="PIZ64322.1"/>
    </source>
</evidence>
<proteinExistence type="predicted"/>
<reference evidence="3" key="1">
    <citation type="submission" date="2017-09" db="EMBL/GenBank/DDBJ databases">
        <title>Depth-based differentiation of microbial function through sediment-hosted aquifers and enrichment of novel symbionts in the deep terrestrial subsurface.</title>
        <authorList>
            <person name="Probst A.J."/>
            <person name="Ladd B."/>
            <person name="Jarett J.K."/>
            <person name="Geller-Mcgrath D.E."/>
            <person name="Sieber C.M.K."/>
            <person name="Emerson J.B."/>
            <person name="Anantharaman K."/>
            <person name="Thomas B.C."/>
            <person name="Malmstrom R."/>
            <person name="Stieglmeier M."/>
            <person name="Klingl A."/>
            <person name="Woyke T."/>
            <person name="Ryan C.M."/>
            <person name="Banfield J.F."/>
        </authorList>
    </citation>
    <scope>NUCLEOTIDE SEQUENCE [LARGE SCALE GENOMIC DNA]</scope>
</reference>